<name>A0AAV4WMC9_CAEEX</name>
<keyword evidence="2" id="KW-0472">Membrane</keyword>
<dbReference type="Proteomes" id="UP001054945">
    <property type="component" value="Unassembled WGS sequence"/>
</dbReference>
<evidence type="ECO:0000256" key="2">
    <source>
        <dbReference type="SAM" id="Phobius"/>
    </source>
</evidence>
<proteinExistence type="predicted"/>
<sequence>MGRVTGKGPDKASKPLNTELDPTPALYQKPDLCRSKITDRTRKVPVPALGKGRIEVGYEEVIQPKDNGVLGRKDYFGLFLLFYFLLPFLCLDIDLSDIGSVQVASCCHLLSV</sequence>
<gene>
    <name evidence="3" type="ORF">CEXT_177611</name>
</gene>
<evidence type="ECO:0000313" key="3">
    <source>
        <dbReference type="EMBL" id="GIY83439.1"/>
    </source>
</evidence>
<feature type="region of interest" description="Disordered" evidence="1">
    <location>
        <begin position="1"/>
        <end position="23"/>
    </location>
</feature>
<dbReference type="AlphaFoldDB" id="A0AAV4WMC9"/>
<keyword evidence="2" id="KW-1133">Transmembrane helix</keyword>
<keyword evidence="4" id="KW-1185">Reference proteome</keyword>
<evidence type="ECO:0000313" key="4">
    <source>
        <dbReference type="Proteomes" id="UP001054945"/>
    </source>
</evidence>
<feature type="transmembrane region" description="Helical" evidence="2">
    <location>
        <begin position="75"/>
        <end position="95"/>
    </location>
</feature>
<keyword evidence="2" id="KW-0812">Transmembrane</keyword>
<dbReference type="EMBL" id="BPLR01016386">
    <property type="protein sequence ID" value="GIY83439.1"/>
    <property type="molecule type" value="Genomic_DNA"/>
</dbReference>
<protein>
    <submittedName>
        <fullName evidence="3">Uncharacterized protein</fullName>
    </submittedName>
</protein>
<evidence type="ECO:0000256" key="1">
    <source>
        <dbReference type="SAM" id="MobiDB-lite"/>
    </source>
</evidence>
<reference evidence="3 4" key="1">
    <citation type="submission" date="2021-06" db="EMBL/GenBank/DDBJ databases">
        <title>Caerostris extrusa draft genome.</title>
        <authorList>
            <person name="Kono N."/>
            <person name="Arakawa K."/>
        </authorList>
    </citation>
    <scope>NUCLEOTIDE SEQUENCE [LARGE SCALE GENOMIC DNA]</scope>
</reference>
<accession>A0AAV4WMC9</accession>
<comment type="caution">
    <text evidence="3">The sequence shown here is derived from an EMBL/GenBank/DDBJ whole genome shotgun (WGS) entry which is preliminary data.</text>
</comment>
<organism evidence="3 4">
    <name type="scientific">Caerostris extrusa</name>
    <name type="common">Bark spider</name>
    <name type="synonym">Caerostris bankana</name>
    <dbReference type="NCBI Taxonomy" id="172846"/>
    <lineage>
        <taxon>Eukaryota</taxon>
        <taxon>Metazoa</taxon>
        <taxon>Ecdysozoa</taxon>
        <taxon>Arthropoda</taxon>
        <taxon>Chelicerata</taxon>
        <taxon>Arachnida</taxon>
        <taxon>Araneae</taxon>
        <taxon>Araneomorphae</taxon>
        <taxon>Entelegynae</taxon>
        <taxon>Araneoidea</taxon>
        <taxon>Araneidae</taxon>
        <taxon>Caerostris</taxon>
    </lineage>
</organism>